<evidence type="ECO:0000313" key="2">
    <source>
        <dbReference type="Proteomes" id="UP001490816"/>
    </source>
</evidence>
<dbReference type="Proteomes" id="UP001490816">
    <property type="component" value="Unassembled WGS sequence"/>
</dbReference>
<protein>
    <submittedName>
        <fullName evidence="1">Uncharacterized protein</fullName>
    </submittedName>
</protein>
<gene>
    <name evidence="1" type="ORF">WMO39_07920</name>
</gene>
<evidence type="ECO:0000313" key="1">
    <source>
        <dbReference type="EMBL" id="MEQ2470253.1"/>
    </source>
</evidence>
<dbReference type="RefSeq" id="WP_117948766.1">
    <property type="nucleotide sequence ID" value="NZ_JBBMEZ010000020.1"/>
</dbReference>
<keyword evidence="2" id="KW-1185">Reference proteome</keyword>
<reference evidence="1 2" key="1">
    <citation type="submission" date="2024-03" db="EMBL/GenBank/DDBJ databases">
        <title>Human intestinal bacterial collection.</title>
        <authorList>
            <person name="Pauvert C."/>
            <person name="Hitch T.C.A."/>
            <person name="Clavel T."/>
        </authorList>
    </citation>
    <scope>NUCLEOTIDE SEQUENCE [LARGE SCALE GENOMIC DNA]</scope>
    <source>
        <strain evidence="1 2">CLA-JM-H38</strain>
    </source>
</reference>
<name>A0ABV1FA59_9FIRM</name>
<dbReference type="EMBL" id="JBBMEZ010000020">
    <property type="protein sequence ID" value="MEQ2470253.1"/>
    <property type="molecule type" value="Genomic_DNA"/>
</dbReference>
<accession>A0ABV1FA59</accession>
<proteinExistence type="predicted"/>
<comment type="caution">
    <text evidence="1">The sequence shown here is derived from an EMBL/GenBank/DDBJ whole genome shotgun (WGS) entry which is preliminary data.</text>
</comment>
<organism evidence="1 2">
    <name type="scientific">Ruminococcoides intestinale</name>
    <dbReference type="NCBI Taxonomy" id="3133162"/>
    <lineage>
        <taxon>Bacteria</taxon>
        <taxon>Bacillati</taxon>
        <taxon>Bacillota</taxon>
        <taxon>Clostridia</taxon>
        <taxon>Eubacteriales</taxon>
        <taxon>Oscillospiraceae</taxon>
        <taxon>Ruminococcoides</taxon>
    </lineage>
</organism>
<sequence>MEKNNLEMCISCPIAHIFISEYRKIKNYTKEGKKTISKNDKKEYKIKIEISVKKLSQLLGIKLKNMSSIIVCIMKRKSEFEMGTTTNILSKMCCINCITSIIDCFDTISENSESLVTDLLLFDKDDIKLFVKLEEFLKKNNIVPKNPLTKAERSWSNNFINENKDNNAVRKTYRKFIDLIDNYITPRSNISKYDCCDEVYKGNSLLSDKSIDEFTNCIDRLNEPFKEELQKQTKMNRINEILNHKSNILKSIMCRYLEKAEKNQKKILDFLMKKQGITDTDIATILYKDPDKKSEIENWHKIKDNSTELPPKAKLHLQELLNILLVSEDVLRCGTGKIYGNWKNAINENKNEKFKDALLTSDDMKEIEKTKISSHKRPSFKTKERIYDRIRTFINPSENDLNKMISENPEFFCEEDFCVFTHEKDGEEYFDYELMYENLIHPEDFDTLLSVLEELQAEKNS</sequence>